<dbReference type="OrthoDB" id="366025at2759"/>
<dbReference type="EMBL" id="BLIY01000009">
    <property type="protein sequence ID" value="GFE54108.1"/>
    <property type="molecule type" value="Genomic_DNA"/>
</dbReference>
<dbReference type="AlphaFoldDB" id="A0A9W5TCB5"/>
<accession>A0A9W5TCB5</accession>
<reference evidence="1" key="1">
    <citation type="submission" date="2019-12" db="EMBL/GenBank/DDBJ databases">
        <title>Genome sequence of Babesia ovis.</title>
        <authorList>
            <person name="Yamagishi J."/>
            <person name="Sevinc F."/>
            <person name="Xuan X."/>
        </authorList>
    </citation>
    <scope>NUCLEOTIDE SEQUENCE</scope>
    <source>
        <strain evidence="1">Selcuk</strain>
    </source>
</reference>
<gene>
    <name evidence="1" type="ORF">BaOVIS_015120</name>
</gene>
<protein>
    <submittedName>
        <fullName evidence="1">Long-chain fatty acid ligase, putative</fullName>
    </submittedName>
</protein>
<proteinExistence type="predicted"/>
<organism evidence="1 2">
    <name type="scientific">Babesia ovis</name>
    <dbReference type="NCBI Taxonomy" id="5869"/>
    <lineage>
        <taxon>Eukaryota</taxon>
        <taxon>Sar</taxon>
        <taxon>Alveolata</taxon>
        <taxon>Apicomplexa</taxon>
        <taxon>Aconoidasida</taxon>
        <taxon>Piroplasmida</taxon>
        <taxon>Babesiidae</taxon>
        <taxon>Babesia</taxon>
    </lineage>
</organism>
<evidence type="ECO:0000313" key="2">
    <source>
        <dbReference type="Proteomes" id="UP001057455"/>
    </source>
</evidence>
<keyword evidence="2" id="KW-1185">Reference proteome</keyword>
<keyword evidence="1" id="KW-0436">Ligase</keyword>
<name>A0A9W5TCB5_BABOV</name>
<evidence type="ECO:0000313" key="1">
    <source>
        <dbReference type="EMBL" id="GFE54108.1"/>
    </source>
</evidence>
<dbReference type="GO" id="GO:0016874">
    <property type="term" value="F:ligase activity"/>
    <property type="evidence" value="ECO:0007669"/>
    <property type="project" value="UniProtKB-KW"/>
</dbReference>
<sequence>MAVNSKTENADSLFYLDLEGEGFVPAVEEEFADCAINVKNLHNKKKAGTENVVTLNLPCAGHVEPLNTIRRRLTAEEDELYRGTVLKIRKYIYNSIVSEDFCISCDHLNGDELLSEGLSEISDVSSSESIYGTHEPGRVTLPSPSAMTVDCAEDGPRKAPRIDIATYQHKTRQTDKVKHNEPVDTTAIDTSEIQDVVMDNMETSGTTEVAEPRISGLRRKIANDNQSDTQDVKDRDDTTLDIVGNDGIRMVVDMKKLSNTVTDIEHVQMCSSVPFRRLFRLSRENLSAGLVNAGKRYFLAGDSVKTHVEQKCYKSFLAHLYRRKKSVCFFCGFLSCARTENCKQRCDSMRCLQCSFKHKWRKERCKDKGGMVEFYHRTNDWRNRRNNPWHSIPKKVRSHLKCFQCGKPGEANIACRGVSCPRGAETIDYRCLELLGKNNLNAMVRQKPHMFKHLRERFFEFN</sequence>
<comment type="caution">
    <text evidence="1">The sequence shown here is derived from an EMBL/GenBank/DDBJ whole genome shotgun (WGS) entry which is preliminary data.</text>
</comment>
<dbReference type="Proteomes" id="UP001057455">
    <property type="component" value="Unassembled WGS sequence"/>
</dbReference>